<evidence type="ECO:0000256" key="5">
    <source>
        <dbReference type="ARBA" id="ARBA00023237"/>
    </source>
</evidence>
<keyword evidence="3" id="KW-0732">Signal</keyword>
<evidence type="ECO:0000256" key="2">
    <source>
        <dbReference type="ARBA" id="ARBA00006275"/>
    </source>
</evidence>
<keyword evidence="5" id="KW-0998">Cell outer membrane</keyword>
<evidence type="ECO:0000313" key="8">
    <source>
        <dbReference type="Proteomes" id="UP000307244"/>
    </source>
</evidence>
<sequence length="492" mass="55044">MKKIFYTLLIFAGITSFSCKNYLDIQPIHSLTDANAIKDLATAKASLGGVYASFQNDDWAGALYCGLASKAGFVRFNVVDYDMSYNQLTASSSWTTFYKSLNAANFAIAGIGKLSDAAVSQADRTVLIAEGRCLRAWINANLLWNYTHWWADDADVYGLLYRDEVVSLSNMRKARITVGESYQKIYDDLDFAIANLGDLTTPRYVSKQFAKALKAKLLLYRGGYRNTRTDLDAALVLVNDVLTNHPATFSMEANLADVYANSWDSKENLFVKYLENDGTRTTKGGYYYTYYLSQIGGNTLPLPVGGTLTAGLVYGLDWFSNDPRWPVVTGPVRAAETWDNVNRFTFKKVARLGSYAGKLANPIDEKYAAYYFRYPELYLMKAELLARTGATPAQAIAPINEMRSKRVTPVLPALNPASQTEVMDMIFKEIFTETFLENGSEFYAAVRFMKDGKPWIVTIKNGTALQENKMCRPIPDAEIVNNTLMEQNPELK</sequence>
<evidence type="ECO:0000256" key="3">
    <source>
        <dbReference type="ARBA" id="ARBA00022729"/>
    </source>
</evidence>
<evidence type="ECO:0000313" key="7">
    <source>
        <dbReference type="EMBL" id="TKC03661.1"/>
    </source>
</evidence>
<dbReference type="InterPro" id="IPR011990">
    <property type="entry name" value="TPR-like_helical_dom_sf"/>
</dbReference>
<dbReference type="PROSITE" id="PS51257">
    <property type="entry name" value="PROKAR_LIPOPROTEIN"/>
    <property type="match status" value="1"/>
</dbReference>
<accession>A0A4U1CGW7</accession>
<dbReference type="Gene3D" id="1.25.40.390">
    <property type="match status" value="1"/>
</dbReference>
<comment type="subcellular location">
    <subcellularLocation>
        <location evidence="1">Cell outer membrane</location>
    </subcellularLocation>
</comment>
<organism evidence="7 8">
    <name type="scientific">Pedobacter frigoris</name>
    <dbReference type="NCBI Taxonomy" id="2571272"/>
    <lineage>
        <taxon>Bacteria</taxon>
        <taxon>Pseudomonadati</taxon>
        <taxon>Bacteroidota</taxon>
        <taxon>Sphingobacteriia</taxon>
        <taxon>Sphingobacteriales</taxon>
        <taxon>Sphingobacteriaceae</taxon>
        <taxon>Pedobacter</taxon>
    </lineage>
</organism>
<reference evidence="7 8" key="1">
    <citation type="submission" date="2019-04" db="EMBL/GenBank/DDBJ databases">
        <title>Pedobacter sp. RP-3-15 sp. nov., isolated from Arctic soil.</title>
        <authorList>
            <person name="Dahal R.H."/>
            <person name="Kim D.-U."/>
        </authorList>
    </citation>
    <scope>NUCLEOTIDE SEQUENCE [LARGE SCALE GENOMIC DNA]</scope>
    <source>
        <strain evidence="7 8">RP-3-15</strain>
    </source>
</reference>
<evidence type="ECO:0000256" key="1">
    <source>
        <dbReference type="ARBA" id="ARBA00004442"/>
    </source>
</evidence>
<dbReference type="InterPro" id="IPR012944">
    <property type="entry name" value="SusD_RagB_dom"/>
</dbReference>
<dbReference type="RefSeq" id="WP_136837684.1">
    <property type="nucleotide sequence ID" value="NZ_SWBQ01000007.1"/>
</dbReference>
<protein>
    <submittedName>
        <fullName evidence="7">RagB/SusD family nutrient uptake outer membrane protein</fullName>
    </submittedName>
</protein>
<evidence type="ECO:0000256" key="4">
    <source>
        <dbReference type="ARBA" id="ARBA00023136"/>
    </source>
</evidence>
<name>A0A4U1CGW7_9SPHI</name>
<dbReference type="OrthoDB" id="5694214at2"/>
<dbReference type="Pfam" id="PF07980">
    <property type="entry name" value="SusD_RagB"/>
    <property type="match status" value="1"/>
</dbReference>
<dbReference type="Proteomes" id="UP000307244">
    <property type="component" value="Unassembled WGS sequence"/>
</dbReference>
<dbReference type="AlphaFoldDB" id="A0A4U1CGW7"/>
<dbReference type="GO" id="GO:0009279">
    <property type="term" value="C:cell outer membrane"/>
    <property type="evidence" value="ECO:0007669"/>
    <property type="project" value="UniProtKB-SubCell"/>
</dbReference>
<comment type="similarity">
    <text evidence="2">Belongs to the SusD family.</text>
</comment>
<evidence type="ECO:0000259" key="6">
    <source>
        <dbReference type="Pfam" id="PF07980"/>
    </source>
</evidence>
<gene>
    <name evidence="7" type="ORF">FA047_19035</name>
</gene>
<keyword evidence="8" id="KW-1185">Reference proteome</keyword>
<comment type="caution">
    <text evidence="7">The sequence shown here is derived from an EMBL/GenBank/DDBJ whole genome shotgun (WGS) entry which is preliminary data.</text>
</comment>
<proteinExistence type="inferred from homology"/>
<dbReference type="SUPFAM" id="SSF48452">
    <property type="entry name" value="TPR-like"/>
    <property type="match status" value="1"/>
</dbReference>
<keyword evidence="4" id="KW-0472">Membrane</keyword>
<dbReference type="EMBL" id="SWBQ01000007">
    <property type="protein sequence ID" value="TKC03661.1"/>
    <property type="molecule type" value="Genomic_DNA"/>
</dbReference>
<feature type="domain" description="RagB/SusD" evidence="6">
    <location>
        <begin position="361"/>
        <end position="489"/>
    </location>
</feature>